<organism evidence="3 4">
    <name type="scientific">Caenorhabditis auriculariae</name>
    <dbReference type="NCBI Taxonomy" id="2777116"/>
    <lineage>
        <taxon>Eukaryota</taxon>
        <taxon>Metazoa</taxon>
        <taxon>Ecdysozoa</taxon>
        <taxon>Nematoda</taxon>
        <taxon>Chromadorea</taxon>
        <taxon>Rhabditida</taxon>
        <taxon>Rhabditina</taxon>
        <taxon>Rhabditomorpha</taxon>
        <taxon>Rhabditoidea</taxon>
        <taxon>Rhabditidae</taxon>
        <taxon>Peloderinae</taxon>
        <taxon>Caenorhabditis</taxon>
    </lineage>
</organism>
<feature type="chain" id="PRO_5035862151" evidence="2">
    <location>
        <begin position="25"/>
        <end position="368"/>
    </location>
</feature>
<sequence length="368" mass="42633">MSLYRTVTFSAFCVSFLTGRLVWHESVCWYGDPLAEKSYIERRMAPCDFLHVASMVDGFERRLCMISLTENGLHNEGCTLAPKTKFDQDTLKSILKNEKKSYTIRFYCRSSGCTRVMARDMMPFILKPKMSLKIGDVTSVEKLEEIKKKSPKSIDKMYPPALTQAKEAIFPNNTCYNAYFNSSKSPQWERSEFEICGQGKDSCFIRLEARNMSHSVKKSLNYLNIRMGCIETSQCVGAKKGESFRGPPRKHLRSKAFFVCCQGFNCNSKLYGHLYVYVDRFRKRKENEFNDDYNRVKRFRTISTLQFHLSEGVSLVALSLMISVFYFAYHHLRPMAMELRPAHIVDVQNTLEDIPRDAIDTFNCERVT</sequence>
<feature type="transmembrane region" description="Helical" evidence="1">
    <location>
        <begin position="307"/>
        <end position="329"/>
    </location>
</feature>
<dbReference type="Proteomes" id="UP000835052">
    <property type="component" value="Unassembled WGS sequence"/>
</dbReference>
<reference evidence="3" key="1">
    <citation type="submission" date="2020-10" db="EMBL/GenBank/DDBJ databases">
        <authorList>
            <person name="Kikuchi T."/>
        </authorList>
    </citation>
    <scope>NUCLEOTIDE SEQUENCE</scope>
    <source>
        <strain evidence="3">NKZ352</strain>
    </source>
</reference>
<dbReference type="AlphaFoldDB" id="A0A8S1HWQ5"/>
<keyword evidence="4" id="KW-1185">Reference proteome</keyword>
<keyword evidence="2" id="KW-0732">Signal</keyword>
<keyword evidence="1" id="KW-1133">Transmembrane helix</keyword>
<evidence type="ECO:0000256" key="2">
    <source>
        <dbReference type="SAM" id="SignalP"/>
    </source>
</evidence>
<comment type="caution">
    <text evidence="3">The sequence shown here is derived from an EMBL/GenBank/DDBJ whole genome shotgun (WGS) entry which is preliminary data.</text>
</comment>
<feature type="signal peptide" evidence="2">
    <location>
        <begin position="1"/>
        <end position="24"/>
    </location>
</feature>
<proteinExistence type="predicted"/>
<name>A0A8S1HWQ5_9PELO</name>
<evidence type="ECO:0000256" key="1">
    <source>
        <dbReference type="SAM" id="Phobius"/>
    </source>
</evidence>
<dbReference type="EMBL" id="CAJGYM010000212">
    <property type="protein sequence ID" value="CAD6199887.1"/>
    <property type="molecule type" value="Genomic_DNA"/>
</dbReference>
<keyword evidence="1" id="KW-0812">Transmembrane</keyword>
<gene>
    <name evidence="3" type="ORF">CAUJ_LOCUS15786</name>
</gene>
<accession>A0A8S1HWQ5</accession>
<protein>
    <submittedName>
        <fullName evidence="3">Uncharacterized protein</fullName>
    </submittedName>
</protein>
<keyword evidence="1" id="KW-0472">Membrane</keyword>
<evidence type="ECO:0000313" key="3">
    <source>
        <dbReference type="EMBL" id="CAD6199887.1"/>
    </source>
</evidence>
<evidence type="ECO:0000313" key="4">
    <source>
        <dbReference type="Proteomes" id="UP000835052"/>
    </source>
</evidence>